<dbReference type="InterPro" id="IPR003594">
    <property type="entry name" value="HATPase_dom"/>
</dbReference>
<evidence type="ECO:0000256" key="8">
    <source>
        <dbReference type="ARBA" id="ARBA00022741"/>
    </source>
</evidence>
<evidence type="ECO:0000256" key="5">
    <source>
        <dbReference type="ARBA" id="ARBA00022553"/>
    </source>
</evidence>
<dbReference type="InterPro" id="IPR011620">
    <property type="entry name" value="Sig_transdc_His_kinase_LytS_TM"/>
</dbReference>
<dbReference type="EMBL" id="PNIL01000055">
    <property type="protein sequence ID" value="PMP67162.1"/>
    <property type="molecule type" value="Genomic_DNA"/>
</dbReference>
<name>A0A2J6WE30_9BACT</name>
<evidence type="ECO:0000313" key="17">
    <source>
        <dbReference type="Proteomes" id="UP000237040"/>
    </source>
</evidence>
<evidence type="ECO:0000256" key="9">
    <source>
        <dbReference type="ARBA" id="ARBA00022777"/>
    </source>
</evidence>
<protein>
    <recommendedName>
        <fullName evidence="3">histidine kinase</fullName>
        <ecNumber evidence="3">2.7.13.3</ecNumber>
    </recommendedName>
</protein>
<evidence type="ECO:0000256" key="13">
    <source>
        <dbReference type="ARBA" id="ARBA00023136"/>
    </source>
</evidence>
<keyword evidence="12" id="KW-0902">Two-component regulatory system</keyword>
<dbReference type="Pfam" id="PF01590">
    <property type="entry name" value="GAF"/>
    <property type="match status" value="1"/>
</dbReference>
<evidence type="ECO:0000256" key="14">
    <source>
        <dbReference type="SAM" id="Phobius"/>
    </source>
</evidence>
<evidence type="ECO:0000256" key="2">
    <source>
        <dbReference type="ARBA" id="ARBA00004651"/>
    </source>
</evidence>
<dbReference type="GO" id="GO:0000155">
    <property type="term" value="F:phosphorelay sensor kinase activity"/>
    <property type="evidence" value="ECO:0007669"/>
    <property type="project" value="InterPro"/>
</dbReference>
<dbReference type="Proteomes" id="UP000237040">
    <property type="component" value="Unassembled WGS sequence"/>
</dbReference>
<dbReference type="SMART" id="SM00387">
    <property type="entry name" value="HATPase_c"/>
    <property type="match status" value="1"/>
</dbReference>
<dbReference type="PANTHER" id="PTHR34220:SF7">
    <property type="entry name" value="SENSOR HISTIDINE KINASE YPDA"/>
    <property type="match status" value="1"/>
</dbReference>
<feature type="transmembrane region" description="Helical" evidence="14">
    <location>
        <begin position="49"/>
        <end position="67"/>
    </location>
</feature>
<evidence type="ECO:0000256" key="1">
    <source>
        <dbReference type="ARBA" id="ARBA00000085"/>
    </source>
</evidence>
<dbReference type="Pfam" id="PF02518">
    <property type="entry name" value="HATPase_c"/>
    <property type="match status" value="1"/>
</dbReference>
<dbReference type="InterPro" id="IPR036890">
    <property type="entry name" value="HATPase_C_sf"/>
</dbReference>
<evidence type="ECO:0000256" key="12">
    <source>
        <dbReference type="ARBA" id="ARBA00023012"/>
    </source>
</evidence>
<dbReference type="InterPro" id="IPR010559">
    <property type="entry name" value="Sig_transdc_His_kin_internal"/>
</dbReference>
<evidence type="ECO:0000259" key="15">
    <source>
        <dbReference type="PROSITE" id="PS50109"/>
    </source>
</evidence>
<evidence type="ECO:0000256" key="11">
    <source>
        <dbReference type="ARBA" id="ARBA00022989"/>
    </source>
</evidence>
<comment type="subcellular location">
    <subcellularLocation>
        <location evidence="2">Cell membrane</location>
        <topology evidence="2">Multi-pass membrane protein</topology>
    </subcellularLocation>
</comment>
<dbReference type="AlphaFoldDB" id="A0A2J6WE30"/>
<evidence type="ECO:0000256" key="10">
    <source>
        <dbReference type="ARBA" id="ARBA00022840"/>
    </source>
</evidence>
<dbReference type="EC" id="2.7.13.3" evidence="3"/>
<dbReference type="Pfam" id="PF07694">
    <property type="entry name" value="5TM-5TMR_LYT"/>
    <property type="match status" value="1"/>
</dbReference>
<evidence type="ECO:0000256" key="4">
    <source>
        <dbReference type="ARBA" id="ARBA00022475"/>
    </source>
</evidence>
<feature type="transmembrane region" description="Helical" evidence="14">
    <location>
        <begin position="105"/>
        <end position="129"/>
    </location>
</feature>
<comment type="catalytic activity">
    <reaction evidence="1">
        <text>ATP + protein L-histidine = ADP + protein N-phospho-L-histidine.</text>
        <dbReference type="EC" id="2.7.13.3"/>
    </reaction>
</comment>
<keyword evidence="5" id="KW-0597">Phosphoprotein</keyword>
<dbReference type="SUPFAM" id="SSF55874">
    <property type="entry name" value="ATPase domain of HSP90 chaperone/DNA topoisomerase II/histidine kinase"/>
    <property type="match status" value="1"/>
</dbReference>
<dbReference type="GO" id="GO:0005524">
    <property type="term" value="F:ATP binding"/>
    <property type="evidence" value="ECO:0007669"/>
    <property type="project" value="UniProtKB-KW"/>
</dbReference>
<evidence type="ECO:0000256" key="6">
    <source>
        <dbReference type="ARBA" id="ARBA00022679"/>
    </source>
</evidence>
<sequence>MINLYLSKFSLYVWLFQSLTVIITVAFILTQTPIARALFNLESSVKKQIYLGLFFGFISMLGTLLGVQTNDAIANIRDVGAITGGLFGGPIVGLIAGIMGGMHRAYLGGFTANSCALATILNGIFAGLLYTRKKGKYFSPLLGFTFAILAESFHMLLVLLISPPFNKALTLIKTVSGPMISANAVGVGLFLLVIKVSFMEKEIVSAITAEKVLKITEKTLPILSKGLTPETADETVKVILENTNLDAVGITDTEKILAFRGIGSYHHKPLSPILTISTKKALSSGKIILMKNEFDIGCSVKDCPLMSGIVVPLKDSEGNVFGALKLYRKERNTMTLFDVEMAKGLANILSLQVELNKLETEKKMKTLFQLKALQSRINPHFLFNSLNTISYIARTDPEKGGELVKKLSFILRKTIEAEETLSTLDEEISLVKAYLEIEKERFKERLNYEFNIDSSLYDIKIPALILQPIVENAVKHGFSLTKRNITIKIIAYRRGDYVYLVVEDNGKGISEETLKTIFNSSENKKSFGLKNVRDRVLNLFGSNAMFKIKSRINEGTKVIIGIPKGGTPNWILERLSSMTKNLQGKS</sequence>
<feature type="transmembrane region" description="Helical" evidence="14">
    <location>
        <begin position="141"/>
        <end position="163"/>
    </location>
</feature>
<evidence type="ECO:0000256" key="7">
    <source>
        <dbReference type="ARBA" id="ARBA00022692"/>
    </source>
</evidence>
<keyword evidence="8" id="KW-0547">Nucleotide-binding</keyword>
<keyword evidence="4" id="KW-1003">Cell membrane</keyword>
<dbReference type="PROSITE" id="PS50109">
    <property type="entry name" value="HIS_KIN"/>
    <property type="match status" value="1"/>
</dbReference>
<keyword evidence="6" id="KW-0808">Transferase</keyword>
<dbReference type="InterPro" id="IPR003018">
    <property type="entry name" value="GAF"/>
</dbReference>
<dbReference type="Gene3D" id="3.30.565.10">
    <property type="entry name" value="Histidine kinase-like ATPase, C-terminal domain"/>
    <property type="match status" value="1"/>
</dbReference>
<dbReference type="Gene3D" id="3.30.450.40">
    <property type="match status" value="1"/>
</dbReference>
<dbReference type="SUPFAM" id="SSF55781">
    <property type="entry name" value="GAF domain-like"/>
    <property type="match status" value="1"/>
</dbReference>
<evidence type="ECO:0000256" key="3">
    <source>
        <dbReference type="ARBA" id="ARBA00012438"/>
    </source>
</evidence>
<dbReference type="GO" id="GO:0005886">
    <property type="term" value="C:plasma membrane"/>
    <property type="evidence" value="ECO:0007669"/>
    <property type="project" value="UniProtKB-SubCell"/>
</dbReference>
<feature type="transmembrane region" description="Helical" evidence="14">
    <location>
        <begin position="175"/>
        <end position="194"/>
    </location>
</feature>
<feature type="domain" description="Histidine kinase" evidence="15">
    <location>
        <begin position="465"/>
        <end position="566"/>
    </location>
</feature>
<gene>
    <name evidence="16" type="ORF">C0189_03770</name>
</gene>
<dbReference type="PANTHER" id="PTHR34220">
    <property type="entry name" value="SENSOR HISTIDINE KINASE YPDA"/>
    <property type="match status" value="1"/>
</dbReference>
<dbReference type="InterPro" id="IPR050640">
    <property type="entry name" value="Bact_2-comp_sensor_kinase"/>
</dbReference>
<dbReference type="InterPro" id="IPR005467">
    <property type="entry name" value="His_kinase_dom"/>
</dbReference>
<organism evidence="16 17">
    <name type="scientific">Caldisericum exile</name>
    <dbReference type="NCBI Taxonomy" id="693075"/>
    <lineage>
        <taxon>Bacteria</taxon>
        <taxon>Pseudomonadati</taxon>
        <taxon>Caldisericota/Cryosericota group</taxon>
        <taxon>Caldisericota</taxon>
        <taxon>Caldisericia</taxon>
        <taxon>Caldisericales</taxon>
        <taxon>Caldisericaceae</taxon>
        <taxon>Caldisericum</taxon>
    </lineage>
</organism>
<feature type="transmembrane region" description="Helical" evidence="14">
    <location>
        <begin position="12"/>
        <end position="29"/>
    </location>
</feature>
<accession>A0A2J6WE30</accession>
<reference evidence="16 17" key="1">
    <citation type="submission" date="2018-01" db="EMBL/GenBank/DDBJ databases">
        <title>Metagenomic assembled genomes from two thermal pools in the Uzon Caldera, Kamchatka, Russia.</title>
        <authorList>
            <person name="Wilkins L."/>
            <person name="Ettinger C."/>
        </authorList>
    </citation>
    <scope>NUCLEOTIDE SEQUENCE [LARGE SCALE GENOMIC DNA]</scope>
    <source>
        <strain evidence="16">ZAV-07</strain>
    </source>
</reference>
<keyword evidence="11 14" id="KW-1133">Transmembrane helix</keyword>
<comment type="caution">
    <text evidence="16">The sequence shown here is derived from an EMBL/GenBank/DDBJ whole genome shotgun (WGS) entry which is preliminary data.</text>
</comment>
<keyword evidence="9 16" id="KW-0418">Kinase</keyword>
<keyword evidence="10" id="KW-0067">ATP-binding</keyword>
<feature type="transmembrane region" description="Helical" evidence="14">
    <location>
        <begin position="79"/>
        <end position="99"/>
    </location>
</feature>
<keyword evidence="7 14" id="KW-0812">Transmembrane</keyword>
<dbReference type="InterPro" id="IPR029016">
    <property type="entry name" value="GAF-like_dom_sf"/>
</dbReference>
<proteinExistence type="predicted"/>
<dbReference type="GO" id="GO:0071555">
    <property type="term" value="P:cell wall organization"/>
    <property type="evidence" value="ECO:0007669"/>
    <property type="project" value="InterPro"/>
</dbReference>
<dbReference type="Pfam" id="PF06580">
    <property type="entry name" value="His_kinase"/>
    <property type="match status" value="1"/>
</dbReference>
<keyword evidence="13 14" id="KW-0472">Membrane</keyword>
<evidence type="ECO:0000313" key="16">
    <source>
        <dbReference type="EMBL" id="PMP67162.1"/>
    </source>
</evidence>
<dbReference type="RefSeq" id="WP_424586634.1">
    <property type="nucleotide sequence ID" value="NZ_JBNAUB010000006.1"/>
</dbReference>